<keyword evidence="3" id="KW-1185">Reference proteome</keyword>
<comment type="caution">
    <text evidence="2">The sequence shown here is derived from an EMBL/GenBank/DDBJ whole genome shotgun (WGS) entry which is preliminary data.</text>
</comment>
<name>A0A540X4H3_9BACT</name>
<dbReference type="Proteomes" id="UP000315369">
    <property type="component" value="Unassembled WGS sequence"/>
</dbReference>
<evidence type="ECO:0000313" key="2">
    <source>
        <dbReference type="EMBL" id="TQF16109.1"/>
    </source>
</evidence>
<dbReference type="OrthoDB" id="5384057at2"/>
<dbReference type="AlphaFoldDB" id="A0A540X4H3"/>
<reference evidence="2 3" key="1">
    <citation type="submission" date="2019-06" db="EMBL/GenBank/DDBJ databases">
        <authorList>
            <person name="Livingstone P."/>
            <person name="Whitworth D."/>
        </authorList>
    </citation>
    <scope>NUCLEOTIDE SEQUENCE [LARGE SCALE GENOMIC DNA]</scope>
    <source>
        <strain evidence="2 3">AM401</strain>
    </source>
</reference>
<proteinExistence type="predicted"/>
<accession>A0A540X4H3</accession>
<evidence type="ECO:0000256" key="1">
    <source>
        <dbReference type="SAM" id="MobiDB-lite"/>
    </source>
</evidence>
<gene>
    <name evidence="2" type="ORF">FJV41_09980</name>
</gene>
<protein>
    <submittedName>
        <fullName evidence="2">Phage portal protein</fullName>
    </submittedName>
</protein>
<evidence type="ECO:0000313" key="3">
    <source>
        <dbReference type="Proteomes" id="UP000315369"/>
    </source>
</evidence>
<organism evidence="2 3">
    <name type="scientific">Myxococcus llanfairpwllgwyngyllgogerychwyrndrobwllllantysiliogogogochensis</name>
    <dbReference type="NCBI Taxonomy" id="2590453"/>
    <lineage>
        <taxon>Bacteria</taxon>
        <taxon>Pseudomonadati</taxon>
        <taxon>Myxococcota</taxon>
        <taxon>Myxococcia</taxon>
        <taxon>Myxococcales</taxon>
        <taxon>Cystobacterineae</taxon>
        <taxon>Myxococcaceae</taxon>
        <taxon>Myxococcus</taxon>
    </lineage>
</organism>
<dbReference type="InterPro" id="IPR006944">
    <property type="entry name" value="Phage/GTA_portal"/>
</dbReference>
<dbReference type="Pfam" id="PF04860">
    <property type="entry name" value="Phage_portal"/>
    <property type="match status" value="1"/>
</dbReference>
<dbReference type="EMBL" id="VIFM01000029">
    <property type="protein sequence ID" value="TQF16109.1"/>
    <property type="molecule type" value="Genomic_DNA"/>
</dbReference>
<sequence>MSFWGRMKAAVSREPRKGTGLELARWQQAPPRRGTAQLLAAYREMPWLRACVDVVADSVAGVQWRVYRRVQKDGQPVKDYALRSATREVRAGRLKAMLEAGEAQEVPDHPVLKLLSDPNDHLTGRSVTKLVQVYLDLVGEAFLVLERVGGVPVGFWPVPPSTVTRLPALDLPREQRTYTVTVGKVSREIPASDVLHLRSLDPEDPLGRGIGPAYALGDELDTDEYVARFLKTSFWNNMLPPAIASIEGLSDANSAGAKAFKESLAREHQGPDKAGKLLITSGKVTFARLDTSFKDMQLVELRRFLMDFVRMTFRVPPEIVGDISSSNKATAFAARENLAEQATLPRMEFLRTEYQMRLMPLLGDEGAILDYDSPVPADREHQLRVMGTMPEAFSYDEWRELAGLRPDPNRTGYPLPMPGQTSGDARVVTGPGED</sequence>
<feature type="region of interest" description="Disordered" evidence="1">
    <location>
        <begin position="405"/>
        <end position="434"/>
    </location>
</feature>
<dbReference type="RefSeq" id="WP_141642204.1">
    <property type="nucleotide sequence ID" value="NZ_VIFM01000029.1"/>
</dbReference>